<gene>
    <name evidence="2" type="ORF">BKA12_000607</name>
</gene>
<dbReference type="CDD" id="cd03801">
    <property type="entry name" value="GT4_PimA-like"/>
    <property type="match status" value="1"/>
</dbReference>
<dbReference type="EMBL" id="JACHBL010000001">
    <property type="protein sequence ID" value="MBB5597527.1"/>
    <property type="molecule type" value="Genomic_DNA"/>
</dbReference>
<feature type="region of interest" description="Disordered" evidence="1">
    <location>
        <begin position="1"/>
        <end position="26"/>
    </location>
</feature>
<evidence type="ECO:0000313" key="2">
    <source>
        <dbReference type="EMBL" id="MBB5597527.1"/>
    </source>
</evidence>
<dbReference type="Pfam" id="PF13692">
    <property type="entry name" value="Glyco_trans_1_4"/>
    <property type="match status" value="1"/>
</dbReference>
<proteinExistence type="predicted"/>
<dbReference type="SUPFAM" id="SSF53756">
    <property type="entry name" value="UDP-Glycosyltransferase/glycogen phosphorylase"/>
    <property type="match status" value="1"/>
</dbReference>
<organism evidence="2 3">
    <name type="scientific">Neomicrococcus lactis</name>
    <dbReference type="NCBI Taxonomy" id="732241"/>
    <lineage>
        <taxon>Bacteria</taxon>
        <taxon>Bacillati</taxon>
        <taxon>Actinomycetota</taxon>
        <taxon>Actinomycetes</taxon>
        <taxon>Micrococcales</taxon>
        <taxon>Micrococcaceae</taxon>
        <taxon>Neomicrococcus</taxon>
    </lineage>
</organism>
<comment type="caution">
    <text evidence="2">The sequence shown here is derived from an EMBL/GenBank/DDBJ whole genome shotgun (WGS) entry which is preliminary data.</text>
</comment>
<name>A0A7W8Y9S9_9MICC</name>
<accession>A0A7W8Y9S9</accession>
<sequence>MKKPKVIAKGIVREARKHFPKPTDKLVRTSKEVLKRSQETAALWSAPVPHDSGKESSKSQEKERVQRHIPLDLFGSTYTDEERSTILLTEHAYLLEAHLETLREQESERWETVFAEAERLRETPQAALVGGIDGTSDATIEDEQKLTPQELTTLYLGRRDSKRDGARRLLVVSPSYPAPGNEYGGGFLHRRIKHYQKSGVAVDMLKLSRNEMRGFYSFDGVNVLVSNGLEGSLLVEQGEYDAVAVHFPSAFEWTWLRKHAKDNRFFFFIHGFEARRWVREIHNLTSFSAANASILATFDRQRFWRDVLAEPYGPEKFIFVSEHARANTLEDMHVQMPNARSAVISNVIDTDLFTFQEKPAEQRFKVLWVRSAGNMNYGADLAVKTVQLLQKREIFKDLEFRIIGDGRLFGQFKEALGGLDNVQIEQRFATQEEIAVLHKDYGIFLVPSRLDTQGVSRDEAMASGLVPVTNRVSAIPEFVDDSCAIMADPEDAQGLADGIERLASDAALFQQMSKAAAARVRSQTAPEHTIAKELSVMNLVDQEVTRS</sequence>
<feature type="region of interest" description="Disordered" evidence="1">
    <location>
        <begin position="38"/>
        <end position="64"/>
    </location>
</feature>
<keyword evidence="2" id="KW-0808">Transferase</keyword>
<reference evidence="2 3" key="1">
    <citation type="submission" date="2020-08" db="EMBL/GenBank/DDBJ databases">
        <title>Sequencing the genomes of 1000 actinobacteria strains.</title>
        <authorList>
            <person name="Klenk H.-P."/>
        </authorList>
    </citation>
    <scope>NUCLEOTIDE SEQUENCE [LARGE SCALE GENOMIC DNA]</scope>
    <source>
        <strain evidence="2 3">DSM 23694</strain>
    </source>
</reference>
<keyword evidence="3" id="KW-1185">Reference proteome</keyword>
<evidence type="ECO:0000313" key="3">
    <source>
        <dbReference type="Proteomes" id="UP000523863"/>
    </source>
</evidence>
<dbReference type="Gene3D" id="3.40.50.2000">
    <property type="entry name" value="Glycogen Phosphorylase B"/>
    <property type="match status" value="2"/>
</dbReference>
<evidence type="ECO:0000256" key="1">
    <source>
        <dbReference type="SAM" id="MobiDB-lite"/>
    </source>
</evidence>
<protein>
    <submittedName>
        <fullName evidence="2">Glycosyltransferase involved in cell wall biosynthesis</fullName>
    </submittedName>
</protein>
<dbReference type="RefSeq" id="WP_183640563.1">
    <property type="nucleotide sequence ID" value="NZ_JACHBL010000001.1"/>
</dbReference>
<dbReference type="PANTHER" id="PTHR12526:SF630">
    <property type="entry name" value="GLYCOSYLTRANSFERASE"/>
    <property type="match status" value="1"/>
</dbReference>
<dbReference type="GO" id="GO:0016740">
    <property type="term" value="F:transferase activity"/>
    <property type="evidence" value="ECO:0007669"/>
    <property type="project" value="UniProtKB-KW"/>
</dbReference>
<dbReference type="AlphaFoldDB" id="A0A7W8Y9S9"/>
<dbReference type="PANTHER" id="PTHR12526">
    <property type="entry name" value="GLYCOSYLTRANSFERASE"/>
    <property type="match status" value="1"/>
</dbReference>
<dbReference type="Proteomes" id="UP000523863">
    <property type="component" value="Unassembled WGS sequence"/>
</dbReference>
<feature type="compositionally biased region" description="Basic and acidic residues" evidence="1">
    <location>
        <begin position="51"/>
        <end position="64"/>
    </location>
</feature>